<gene>
    <name evidence="1" type="ORF">PHMEG_0006440</name>
</gene>
<evidence type="ECO:0000313" key="2">
    <source>
        <dbReference type="Proteomes" id="UP000198211"/>
    </source>
</evidence>
<dbReference type="OrthoDB" id="123893at2759"/>
<comment type="caution">
    <text evidence="1">The sequence shown here is derived from an EMBL/GenBank/DDBJ whole genome shotgun (WGS) entry which is preliminary data.</text>
</comment>
<name>A0A225WQP0_9STRA</name>
<reference evidence="2" key="1">
    <citation type="submission" date="2017-03" db="EMBL/GenBank/DDBJ databases">
        <title>Phytopthora megakarya and P. palmivora, two closely related causual agents of cacao black pod achieved similar genome size and gene model numbers by different mechanisms.</title>
        <authorList>
            <person name="Ali S."/>
            <person name="Shao J."/>
            <person name="Larry D.J."/>
            <person name="Kronmiller B."/>
            <person name="Shen D."/>
            <person name="Strem M.D."/>
            <person name="Melnick R.L."/>
            <person name="Guiltinan M.J."/>
            <person name="Tyler B.M."/>
            <person name="Meinhardt L.W."/>
            <person name="Bailey B.A."/>
        </authorList>
    </citation>
    <scope>NUCLEOTIDE SEQUENCE [LARGE SCALE GENOMIC DNA]</scope>
    <source>
        <strain evidence="2">zdho120</strain>
    </source>
</reference>
<accession>A0A225WQP0</accession>
<proteinExistence type="predicted"/>
<sequence>MSAQLLLIVSEIIMAATELGQRLLIISHCGAQGHRGEAVVLNHRQGASTIEGLVKTVGRFLRSCLLCLHTKWGKIIPGLWGELHRANARNGAFHFDFLYLGEGFGTCKDLLMMMDNSSHFCELVPCDTSSGEVTVE</sequence>
<organism evidence="1 2">
    <name type="scientific">Phytophthora megakarya</name>
    <dbReference type="NCBI Taxonomy" id="4795"/>
    <lineage>
        <taxon>Eukaryota</taxon>
        <taxon>Sar</taxon>
        <taxon>Stramenopiles</taxon>
        <taxon>Oomycota</taxon>
        <taxon>Peronosporomycetes</taxon>
        <taxon>Peronosporales</taxon>
        <taxon>Peronosporaceae</taxon>
        <taxon>Phytophthora</taxon>
    </lineage>
</organism>
<protein>
    <submittedName>
        <fullName evidence="1">Uncharacterized protein</fullName>
    </submittedName>
</protein>
<dbReference type="Proteomes" id="UP000198211">
    <property type="component" value="Unassembled WGS sequence"/>
</dbReference>
<evidence type="ECO:0000313" key="1">
    <source>
        <dbReference type="EMBL" id="OWZ19327.1"/>
    </source>
</evidence>
<dbReference type="AlphaFoldDB" id="A0A225WQP0"/>
<keyword evidence="2" id="KW-1185">Reference proteome</keyword>
<dbReference type="EMBL" id="NBNE01000456">
    <property type="protein sequence ID" value="OWZ19327.1"/>
    <property type="molecule type" value="Genomic_DNA"/>
</dbReference>